<evidence type="ECO:0000256" key="8">
    <source>
        <dbReference type="ARBA" id="ARBA00023306"/>
    </source>
</evidence>
<keyword evidence="5" id="KW-0498">Mitosis</keyword>
<dbReference type="Pfam" id="PF12861">
    <property type="entry name" value="zf-ANAPC11"/>
    <property type="match status" value="1"/>
</dbReference>
<dbReference type="PANTHER" id="PTHR11210">
    <property type="entry name" value="RING BOX"/>
    <property type="match status" value="1"/>
</dbReference>
<evidence type="ECO:0000256" key="6">
    <source>
        <dbReference type="ARBA" id="ARBA00022786"/>
    </source>
</evidence>
<dbReference type="GO" id="GO:0061630">
    <property type="term" value="F:ubiquitin protein ligase activity"/>
    <property type="evidence" value="ECO:0007669"/>
    <property type="project" value="InterPro"/>
</dbReference>
<keyword evidence="7" id="KW-0862">Zinc</keyword>
<gene>
    <name evidence="12" type="ORF">TrCOL_g13514</name>
</gene>
<protein>
    <recommendedName>
        <fullName evidence="1">Anaphase-promoting complex subunit 11</fullName>
    </recommendedName>
</protein>
<dbReference type="InterPro" id="IPR001841">
    <property type="entry name" value="Znf_RING"/>
</dbReference>
<keyword evidence="2" id="KW-0132">Cell division</keyword>
<comment type="caution">
    <text evidence="12">The sequence shown here is derived from an EMBL/GenBank/DDBJ whole genome shotgun (WGS) entry which is preliminary data.</text>
</comment>
<dbReference type="GO" id="GO:0005680">
    <property type="term" value="C:anaphase-promoting complex"/>
    <property type="evidence" value="ECO:0007669"/>
    <property type="project" value="InterPro"/>
</dbReference>
<evidence type="ECO:0000256" key="5">
    <source>
        <dbReference type="ARBA" id="ARBA00022776"/>
    </source>
</evidence>
<evidence type="ECO:0000256" key="1">
    <source>
        <dbReference type="ARBA" id="ARBA00013928"/>
    </source>
</evidence>
<dbReference type="InterPro" id="IPR013083">
    <property type="entry name" value="Znf_RING/FYVE/PHD"/>
</dbReference>
<dbReference type="GO" id="GO:0031145">
    <property type="term" value="P:anaphase-promoting complex-dependent catabolic process"/>
    <property type="evidence" value="ECO:0007669"/>
    <property type="project" value="InterPro"/>
</dbReference>
<evidence type="ECO:0000256" key="7">
    <source>
        <dbReference type="ARBA" id="ARBA00022833"/>
    </source>
</evidence>
<keyword evidence="6" id="KW-0833">Ubl conjugation pathway</keyword>
<keyword evidence="3" id="KW-0479">Metal-binding</keyword>
<evidence type="ECO:0000256" key="10">
    <source>
        <dbReference type="SAM" id="MobiDB-lite"/>
    </source>
</evidence>
<evidence type="ECO:0000259" key="11">
    <source>
        <dbReference type="PROSITE" id="PS50089"/>
    </source>
</evidence>
<dbReference type="InterPro" id="IPR024991">
    <property type="entry name" value="RING-H2_APC11"/>
</dbReference>
<dbReference type="GO" id="GO:0008270">
    <property type="term" value="F:zinc ion binding"/>
    <property type="evidence" value="ECO:0007669"/>
    <property type="project" value="UniProtKB-KW"/>
</dbReference>
<keyword evidence="4 9" id="KW-0863">Zinc-finger</keyword>
<dbReference type="OrthoDB" id="1681166at2759"/>
<evidence type="ECO:0000313" key="13">
    <source>
        <dbReference type="Proteomes" id="UP001165065"/>
    </source>
</evidence>
<evidence type="ECO:0000256" key="4">
    <source>
        <dbReference type="ARBA" id="ARBA00022771"/>
    </source>
</evidence>
<evidence type="ECO:0000313" key="12">
    <source>
        <dbReference type="EMBL" id="GMI41391.1"/>
    </source>
</evidence>
<organism evidence="12 13">
    <name type="scientific">Triparma columacea</name>
    <dbReference type="NCBI Taxonomy" id="722753"/>
    <lineage>
        <taxon>Eukaryota</taxon>
        <taxon>Sar</taxon>
        <taxon>Stramenopiles</taxon>
        <taxon>Ochrophyta</taxon>
        <taxon>Bolidophyceae</taxon>
        <taxon>Parmales</taxon>
        <taxon>Triparmaceae</taxon>
        <taxon>Triparma</taxon>
    </lineage>
</organism>
<dbReference type="GO" id="GO:0097602">
    <property type="term" value="F:cullin family protein binding"/>
    <property type="evidence" value="ECO:0007669"/>
    <property type="project" value="InterPro"/>
</dbReference>
<dbReference type="EMBL" id="BRYA01000149">
    <property type="protein sequence ID" value="GMI41391.1"/>
    <property type="molecule type" value="Genomic_DNA"/>
</dbReference>
<dbReference type="PROSITE" id="PS50089">
    <property type="entry name" value="ZF_RING_2"/>
    <property type="match status" value="1"/>
</dbReference>
<name>A0A9W7GCR3_9STRA</name>
<evidence type="ECO:0000256" key="2">
    <source>
        <dbReference type="ARBA" id="ARBA00022618"/>
    </source>
</evidence>
<dbReference type="CDD" id="cd16456">
    <property type="entry name" value="RING-H2_APC11"/>
    <property type="match status" value="1"/>
</dbReference>
<sequence length="115" mass="12316">MPTTKRDRGSPVPTSSTKPTSDSSSSTKKPLKVKVKSFHGIARWSWGTPADDVCGICQSPFEGCAPGVKFPGDDCPVVWGACKHAYHLACISQWLAGGKNSCPICRADWNFADDS</sequence>
<feature type="region of interest" description="Disordered" evidence="10">
    <location>
        <begin position="1"/>
        <end position="29"/>
    </location>
</feature>
<dbReference type="SUPFAM" id="SSF57850">
    <property type="entry name" value="RING/U-box"/>
    <property type="match status" value="1"/>
</dbReference>
<dbReference type="InterPro" id="IPR051031">
    <property type="entry name" value="RING-box_E3_Ubiquitin_Ligase"/>
</dbReference>
<dbReference type="Proteomes" id="UP001165065">
    <property type="component" value="Unassembled WGS sequence"/>
</dbReference>
<dbReference type="SMART" id="SM00184">
    <property type="entry name" value="RING"/>
    <property type="match status" value="1"/>
</dbReference>
<reference evidence="13" key="1">
    <citation type="journal article" date="2023" name="Commun. Biol.">
        <title>Genome analysis of Parmales, the sister group of diatoms, reveals the evolutionary specialization of diatoms from phago-mixotrophs to photoautotrophs.</title>
        <authorList>
            <person name="Ban H."/>
            <person name="Sato S."/>
            <person name="Yoshikawa S."/>
            <person name="Yamada K."/>
            <person name="Nakamura Y."/>
            <person name="Ichinomiya M."/>
            <person name="Sato N."/>
            <person name="Blanc-Mathieu R."/>
            <person name="Endo H."/>
            <person name="Kuwata A."/>
            <person name="Ogata H."/>
        </authorList>
    </citation>
    <scope>NUCLEOTIDE SEQUENCE [LARGE SCALE GENOMIC DNA]</scope>
</reference>
<proteinExistence type="predicted"/>
<dbReference type="AlphaFoldDB" id="A0A9W7GCR3"/>
<keyword evidence="13" id="KW-1185">Reference proteome</keyword>
<keyword evidence="8" id="KW-0131">Cell cycle</keyword>
<evidence type="ECO:0000256" key="3">
    <source>
        <dbReference type="ARBA" id="ARBA00022723"/>
    </source>
</evidence>
<dbReference type="Gene3D" id="3.30.40.10">
    <property type="entry name" value="Zinc/RING finger domain, C3HC4 (zinc finger)"/>
    <property type="match status" value="1"/>
</dbReference>
<dbReference type="GO" id="GO:0051301">
    <property type="term" value="P:cell division"/>
    <property type="evidence" value="ECO:0007669"/>
    <property type="project" value="UniProtKB-KW"/>
</dbReference>
<accession>A0A9W7GCR3</accession>
<feature type="domain" description="RING-type" evidence="11">
    <location>
        <begin position="54"/>
        <end position="106"/>
    </location>
</feature>
<dbReference type="FunFam" id="3.30.40.10:FF:000552">
    <property type="entry name" value="Anaphase promoting complex subunit, putative"/>
    <property type="match status" value="1"/>
</dbReference>
<evidence type="ECO:0000256" key="9">
    <source>
        <dbReference type="PROSITE-ProRule" id="PRU00175"/>
    </source>
</evidence>
<feature type="compositionally biased region" description="Low complexity" evidence="10">
    <location>
        <begin position="10"/>
        <end position="28"/>
    </location>
</feature>